<evidence type="ECO:0000256" key="5">
    <source>
        <dbReference type="HAMAP-Rule" id="MF_01609"/>
    </source>
</evidence>
<dbReference type="InterPro" id="IPR014746">
    <property type="entry name" value="Gln_synth/guanido_kin_cat_dom"/>
</dbReference>
<dbReference type="HAMAP" id="MF_01609">
    <property type="entry name" value="Glu_cys_ligase_2"/>
    <property type="match status" value="1"/>
</dbReference>
<keyword evidence="1 5" id="KW-0436">Ligase</keyword>
<evidence type="ECO:0000256" key="4">
    <source>
        <dbReference type="ARBA" id="ARBA00048819"/>
    </source>
</evidence>
<dbReference type="Pfam" id="PF04107">
    <property type="entry name" value="GCS2"/>
    <property type="match status" value="1"/>
</dbReference>
<dbReference type="EMBL" id="JBHUHP010000030">
    <property type="protein sequence ID" value="MFD2093921.1"/>
    <property type="molecule type" value="Genomic_DNA"/>
</dbReference>
<accession>A0ABW4XEP5</accession>
<gene>
    <name evidence="7" type="ORF">ACFSHS_20340</name>
</gene>
<dbReference type="RefSeq" id="WP_376880126.1">
    <property type="nucleotide sequence ID" value="NZ_JBHUHP010000030.1"/>
</dbReference>
<dbReference type="PANTHER" id="PTHR36510:SF1">
    <property type="entry name" value="GLUTAMATE--CYSTEINE LIGASE 2-RELATED"/>
    <property type="match status" value="1"/>
</dbReference>
<evidence type="ECO:0000256" key="1">
    <source>
        <dbReference type="ARBA" id="ARBA00022598"/>
    </source>
</evidence>
<evidence type="ECO:0000256" key="2">
    <source>
        <dbReference type="ARBA" id="ARBA00022741"/>
    </source>
</evidence>
<sequence>MEVERAGAPAAAPPPATTASPAGTTFGVEEEFHLVDPVTYRLTPSPALAAAVLRHESGRHLHAEITTTQLESVTDVCTGLAQLRAELVTTRAEAAGAAARAGVRILAASTHPFDSWQQQDITPAPRYEAMVDRWAGLALQQDICGCHVHVGVPDLDTAVAVMDRARPYLSVLLAMTGSSPFHDGVDTGHHSYRTVWWSRWPTTGPPEYLGSSERFREVVAGLVTSGVIADASHLYWDLRPSSHLPTLEFRLADVCTEVDDVVLHAALVRSLVRVLAARAERGEPCPQPRPELLRAARWRAARHGLDGGLFDPVACELVPARVAVRRLLTELREDLRDHGEWNVVVDMVERLFERGTSASRQRRTWLRTGEWREVAAGIVREGTALENR</sequence>
<evidence type="ECO:0000256" key="6">
    <source>
        <dbReference type="SAM" id="MobiDB-lite"/>
    </source>
</evidence>
<feature type="compositionally biased region" description="Low complexity" evidence="6">
    <location>
        <begin position="1"/>
        <end position="10"/>
    </location>
</feature>
<proteinExistence type="inferred from homology"/>
<comment type="similarity">
    <text evidence="5">Belongs to the glutamate--cysteine ligase type 2 family. YbdK subfamily.</text>
</comment>
<dbReference type="GO" id="GO:0004357">
    <property type="term" value="F:glutamate-cysteine ligase activity"/>
    <property type="evidence" value="ECO:0007669"/>
    <property type="project" value="UniProtKB-EC"/>
</dbReference>
<dbReference type="InterPro" id="IPR050141">
    <property type="entry name" value="GCL_type2/YbdK_subfam"/>
</dbReference>
<dbReference type="InterPro" id="IPR006336">
    <property type="entry name" value="GCS2"/>
</dbReference>
<reference evidence="8" key="1">
    <citation type="journal article" date="2019" name="Int. J. Syst. Evol. Microbiol.">
        <title>The Global Catalogue of Microorganisms (GCM) 10K type strain sequencing project: providing services to taxonomists for standard genome sequencing and annotation.</title>
        <authorList>
            <consortium name="The Broad Institute Genomics Platform"/>
            <consortium name="The Broad Institute Genome Sequencing Center for Infectious Disease"/>
            <person name="Wu L."/>
            <person name="Ma J."/>
        </authorList>
    </citation>
    <scope>NUCLEOTIDE SEQUENCE [LARGE SCALE GENOMIC DNA]</scope>
    <source>
        <strain evidence="8">JCM 3338</strain>
    </source>
</reference>
<dbReference type="PANTHER" id="PTHR36510">
    <property type="entry name" value="GLUTAMATE--CYSTEINE LIGASE 2-RELATED"/>
    <property type="match status" value="1"/>
</dbReference>
<dbReference type="InterPro" id="IPR011793">
    <property type="entry name" value="YbdK"/>
</dbReference>
<dbReference type="EC" id="6.3.2.2" evidence="5"/>
<keyword evidence="8" id="KW-1185">Reference proteome</keyword>
<name>A0ABW4XEP5_9ACTN</name>
<comment type="caution">
    <text evidence="7">The sequence shown here is derived from an EMBL/GenBank/DDBJ whole genome shotgun (WGS) entry which is preliminary data.</text>
</comment>
<organism evidence="7 8">
    <name type="scientific">Blastococcus deserti</name>
    <dbReference type="NCBI Taxonomy" id="2259033"/>
    <lineage>
        <taxon>Bacteria</taxon>
        <taxon>Bacillati</taxon>
        <taxon>Actinomycetota</taxon>
        <taxon>Actinomycetes</taxon>
        <taxon>Geodermatophilales</taxon>
        <taxon>Geodermatophilaceae</taxon>
        <taxon>Blastococcus</taxon>
    </lineage>
</organism>
<dbReference type="NCBIfam" id="NF010041">
    <property type="entry name" value="PRK13517.1-1"/>
    <property type="match status" value="1"/>
</dbReference>
<keyword evidence="2 5" id="KW-0547">Nucleotide-binding</keyword>
<evidence type="ECO:0000313" key="7">
    <source>
        <dbReference type="EMBL" id="MFD2093921.1"/>
    </source>
</evidence>
<dbReference type="Proteomes" id="UP001597402">
    <property type="component" value="Unassembled WGS sequence"/>
</dbReference>
<protein>
    <recommendedName>
        <fullName evidence="5">Putative glutamate--cysteine ligase 2</fullName>
        <ecNumber evidence="5">6.3.2.2</ecNumber>
    </recommendedName>
    <alternativeName>
        <fullName evidence="5">Gamma-glutamylcysteine synthetase 2</fullName>
        <shortName evidence="5">GCS 2</shortName>
        <shortName evidence="5">Gamma-GCS 2</shortName>
    </alternativeName>
</protein>
<evidence type="ECO:0000313" key="8">
    <source>
        <dbReference type="Proteomes" id="UP001597402"/>
    </source>
</evidence>
<evidence type="ECO:0000256" key="3">
    <source>
        <dbReference type="ARBA" id="ARBA00022840"/>
    </source>
</evidence>
<dbReference type="Gene3D" id="3.30.590.20">
    <property type="match status" value="1"/>
</dbReference>
<comment type="catalytic activity">
    <reaction evidence="4 5">
        <text>L-cysteine + L-glutamate + ATP = gamma-L-glutamyl-L-cysteine + ADP + phosphate + H(+)</text>
        <dbReference type="Rhea" id="RHEA:13285"/>
        <dbReference type="ChEBI" id="CHEBI:15378"/>
        <dbReference type="ChEBI" id="CHEBI:29985"/>
        <dbReference type="ChEBI" id="CHEBI:30616"/>
        <dbReference type="ChEBI" id="CHEBI:35235"/>
        <dbReference type="ChEBI" id="CHEBI:43474"/>
        <dbReference type="ChEBI" id="CHEBI:58173"/>
        <dbReference type="ChEBI" id="CHEBI:456216"/>
        <dbReference type="EC" id="6.3.2.2"/>
    </reaction>
</comment>
<comment type="function">
    <text evidence="5">ATP-dependent carboxylate-amine ligase which exhibits weak glutamate--cysteine ligase activity.</text>
</comment>
<feature type="region of interest" description="Disordered" evidence="6">
    <location>
        <begin position="1"/>
        <end position="23"/>
    </location>
</feature>
<keyword evidence="3 5" id="KW-0067">ATP-binding</keyword>
<dbReference type="NCBIfam" id="TIGR02050">
    <property type="entry name" value="gshA_cyan_rel"/>
    <property type="match status" value="1"/>
</dbReference>
<dbReference type="SUPFAM" id="SSF55931">
    <property type="entry name" value="Glutamine synthetase/guanido kinase"/>
    <property type="match status" value="1"/>
</dbReference>